<keyword evidence="1" id="KW-0472">Membrane</keyword>
<gene>
    <name evidence="2" type="ORF">KI387_033473</name>
</gene>
<feature type="non-terminal residue" evidence="2">
    <location>
        <position position="1"/>
    </location>
</feature>
<proteinExistence type="predicted"/>
<keyword evidence="1" id="KW-0812">Transmembrane</keyword>
<organism evidence="2 3">
    <name type="scientific">Taxus chinensis</name>
    <name type="common">Chinese yew</name>
    <name type="synonym">Taxus wallichiana var. chinensis</name>
    <dbReference type="NCBI Taxonomy" id="29808"/>
    <lineage>
        <taxon>Eukaryota</taxon>
        <taxon>Viridiplantae</taxon>
        <taxon>Streptophyta</taxon>
        <taxon>Embryophyta</taxon>
        <taxon>Tracheophyta</taxon>
        <taxon>Spermatophyta</taxon>
        <taxon>Pinopsida</taxon>
        <taxon>Pinidae</taxon>
        <taxon>Conifers II</taxon>
        <taxon>Cupressales</taxon>
        <taxon>Taxaceae</taxon>
        <taxon>Taxus</taxon>
    </lineage>
</organism>
<protein>
    <submittedName>
        <fullName evidence="2">Uncharacterized protein</fullName>
    </submittedName>
</protein>
<evidence type="ECO:0000313" key="2">
    <source>
        <dbReference type="EMBL" id="KAH9289356.1"/>
    </source>
</evidence>
<keyword evidence="3" id="KW-1185">Reference proteome</keyword>
<sequence length="63" mass="6832">ICALASACDYILQALPFSAELVAYILGDAVTNLLVLTVDVNFLFLEVGCFLSCLIYLELSITE</sequence>
<name>A0AA38BT66_TAXCH</name>
<comment type="caution">
    <text evidence="2">The sequence shown here is derived from an EMBL/GenBank/DDBJ whole genome shotgun (WGS) entry which is preliminary data.</text>
</comment>
<reference evidence="2 3" key="1">
    <citation type="journal article" date="2021" name="Nat. Plants">
        <title>The Taxus genome provides insights into paclitaxel biosynthesis.</title>
        <authorList>
            <person name="Xiong X."/>
            <person name="Gou J."/>
            <person name="Liao Q."/>
            <person name="Li Y."/>
            <person name="Zhou Q."/>
            <person name="Bi G."/>
            <person name="Li C."/>
            <person name="Du R."/>
            <person name="Wang X."/>
            <person name="Sun T."/>
            <person name="Guo L."/>
            <person name="Liang H."/>
            <person name="Lu P."/>
            <person name="Wu Y."/>
            <person name="Zhang Z."/>
            <person name="Ro D.K."/>
            <person name="Shang Y."/>
            <person name="Huang S."/>
            <person name="Yan J."/>
        </authorList>
    </citation>
    <scope>NUCLEOTIDE SEQUENCE [LARGE SCALE GENOMIC DNA]</scope>
    <source>
        <strain evidence="2">Ta-2019</strain>
    </source>
</reference>
<evidence type="ECO:0000256" key="1">
    <source>
        <dbReference type="SAM" id="Phobius"/>
    </source>
</evidence>
<feature type="non-terminal residue" evidence="2">
    <location>
        <position position="63"/>
    </location>
</feature>
<keyword evidence="1" id="KW-1133">Transmembrane helix</keyword>
<dbReference type="AlphaFoldDB" id="A0AA38BT66"/>
<dbReference type="Proteomes" id="UP000824469">
    <property type="component" value="Unassembled WGS sequence"/>
</dbReference>
<evidence type="ECO:0000313" key="3">
    <source>
        <dbReference type="Proteomes" id="UP000824469"/>
    </source>
</evidence>
<feature type="transmembrane region" description="Helical" evidence="1">
    <location>
        <begin position="33"/>
        <end position="57"/>
    </location>
</feature>
<accession>A0AA38BT66</accession>
<dbReference type="EMBL" id="JAHRHJ020003813">
    <property type="protein sequence ID" value="KAH9289356.1"/>
    <property type="molecule type" value="Genomic_DNA"/>
</dbReference>